<dbReference type="PANTHER" id="PTHR33223">
    <property type="entry name" value="CCHC-TYPE DOMAIN-CONTAINING PROTEIN"/>
    <property type="match status" value="1"/>
</dbReference>
<comment type="caution">
    <text evidence="2">The sequence shown here is derived from an EMBL/GenBank/DDBJ whole genome shotgun (WGS) entry which is preliminary data.</text>
</comment>
<keyword evidence="3" id="KW-1185">Reference proteome</keyword>
<dbReference type="PANTHER" id="PTHR33223:SF10">
    <property type="entry name" value="AMINOTRANSFERASE-LIKE PLANT MOBILE DOMAIN-CONTAINING PROTEIN"/>
    <property type="match status" value="1"/>
</dbReference>
<evidence type="ECO:0008006" key="4">
    <source>
        <dbReference type="Google" id="ProtNLM"/>
    </source>
</evidence>
<dbReference type="Proteomes" id="UP001418222">
    <property type="component" value="Unassembled WGS sequence"/>
</dbReference>
<protein>
    <recommendedName>
        <fullName evidence="4">Retrotransposon gag domain-containing protein</fullName>
    </recommendedName>
</protein>
<evidence type="ECO:0000313" key="3">
    <source>
        <dbReference type="Proteomes" id="UP001418222"/>
    </source>
</evidence>
<feature type="compositionally biased region" description="Basic residues" evidence="1">
    <location>
        <begin position="336"/>
        <end position="345"/>
    </location>
</feature>
<dbReference type="EMBL" id="JBBWWQ010000019">
    <property type="protein sequence ID" value="KAK8919061.1"/>
    <property type="molecule type" value="Genomic_DNA"/>
</dbReference>
<sequence>MAKKSARLTKGPALGRHTEPARSPSPVDAPLTTGAALAPAPALEGRVRQMEELQTEMITLLRNLGAPAILSLLNPTPESQQRKEQTITRQEEWRQAALRQQDPSGTGGQRLPQEYIPPNTIRVDATHAARNKPTFHHLRTPQPFEQVVLLPSEELPAPTRPGLHKEYDIEKEFSSTNSSPLPATSLPEMYDHYLACPHHEENTGNTIGPDTSATKQGPDEYLPNEDSPSSWAATGTEIHSFSGTGNPLAHLKHFEAIMHTRNASDQLMIRVFATTLIGEARTWLQSLQREDTDSYIELAALFIKRFMMIKKPSPENMRSGRKQKRKKEGEPTHTMRKERRQKRSRPNGSQHSPPRKGGQHSFQEYIPPSTTCTNVVYAIQNNSSFQRPRAPRPNPKADQARYCEYHRSHGHNTNECKGLKEEVQRLTNLGAADQSIRRPPNNQSIRCTTVEIGKPPVKLNQVLIDKEVTTNILFLPTLLQLKLTAGYLKLTSANARVLGDHPVPIIGTITLPVTLKDAHRQTSYDVQFVVIQANSDYTAILQQSLWDFFQSCSSHLHP</sequence>
<accession>A0AAP0AY66</accession>
<feature type="region of interest" description="Disordered" evidence="1">
    <location>
        <begin position="312"/>
        <end position="365"/>
    </location>
</feature>
<dbReference type="AlphaFoldDB" id="A0AAP0AY66"/>
<feature type="region of interest" description="Disordered" evidence="1">
    <location>
        <begin position="94"/>
        <end position="115"/>
    </location>
</feature>
<proteinExistence type="predicted"/>
<feature type="region of interest" description="Disordered" evidence="1">
    <location>
        <begin position="200"/>
        <end position="230"/>
    </location>
</feature>
<evidence type="ECO:0000256" key="1">
    <source>
        <dbReference type="SAM" id="MobiDB-lite"/>
    </source>
</evidence>
<organism evidence="2 3">
    <name type="scientific">Platanthera zijinensis</name>
    <dbReference type="NCBI Taxonomy" id="2320716"/>
    <lineage>
        <taxon>Eukaryota</taxon>
        <taxon>Viridiplantae</taxon>
        <taxon>Streptophyta</taxon>
        <taxon>Embryophyta</taxon>
        <taxon>Tracheophyta</taxon>
        <taxon>Spermatophyta</taxon>
        <taxon>Magnoliopsida</taxon>
        <taxon>Liliopsida</taxon>
        <taxon>Asparagales</taxon>
        <taxon>Orchidaceae</taxon>
        <taxon>Orchidoideae</taxon>
        <taxon>Orchideae</taxon>
        <taxon>Orchidinae</taxon>
        <taxon>Platanthera</taxon>
    </lineage>
</organism>
<gene>
    <name evidence="2" type="ORF">KSP39_PZI021703</name>
</gene>
<reference evidence="2 3" key="1">
    <citation type="journal article" date="2022" name="Nat. Plants">
        <title>Genomes of leafy and leafless Platanthera orchids illuminate the evolution of mycoheterotrophy.</title>
        <authorList>
            <person name="Li M.H."/>
            <person name="Liu K.W."/>
            <person name="Li Z."/>
            <person name="Lu H.C."/>
            <person name="Ye Q.L."/>
            <person name="Zhang D."/>
            <person name="Wang J.Y."/>
            <person name="Li Y.F."/>
            <person name="Zhong Z.M."/>
            <person name="Liu X."/>
            <person name="Yu X."/>
            <person name="Liu D.K."/>
            <person name="Tu X.D."/>
            <person name="Liu B."/>
            <person name="Hao Y."/>
            <person name="Liao X.Y."/>
            <person name="Jiang Y.T."/>
            <person name="Sun W.H."/>
            <person name="Chen J."/>
            <person name="Chen Y.Q."/>
            <person name="Ai Y."/>
            <person name="Zhai J.W."/>
            <person name="Wu S.S."/>
            <person name="Zhou Z."/>
            <person name="Hsiao Y.Y."/>
            <person name="Wu W.L."/>
            <person name="Chen Y.Y."/>
            <person name="Lin Y.F."/>
            <person name="Hsu J.L."/>
            <person name="Li C.Y."/>
            <person name="Wang Z.W."/>
            <person name="Zhao X."/>
            <person name="Zhong W.Y."/>
            <person name="Ma X.K."/>
            <person name="Ma L."/>
            <person name="Huang J."/>
            <person name="Chen G.Z."/>
            <person name="Huang M.Z."/>
            <person name="Huang L."/>
            <person name="Peng D.H."/>
            <person name="Luo Y.B."/>
            <person name="Zou S.Q."/>
            <person name="Chen S.P."/>
            <person name="Lan S."/>
            <person name="Tsai W.C."/>
            <person name="Van de Peer Y."/>
            <person name="Liu Z.J."/>
        </authorList>
    </citation>
    <scope>NUCLEOTIDE SEQUENCE [LARGE SCALE GENOMIC DNA]</scope>
    <source>
        <strain evidence="2">Lor287</strain>
    </source>
</reference>
<name>A0AAP0AY66_9ASPA</name>
<feature type="compositionally biased region" description="Polar residues" evidence="1">
    <location>
        <begin position="203"/>
        <end position="215"/>
    </location>
</feature>
<feature type="region of interest" description="Disordered" evidence="1">
    <location>
        <begin position="1"/>
        <end position="36"/>
    </location>
</feature>
<evidence type="ECO:0000313" key="2">
    <source>
        <dbReference type="EMBL" id="KAK8919061.1"/>
    </source>
</evidence>